<name>A0A833JAA5_9BACT</name>
<keyword evidence="1" id="KW-0175">Coiled coil</keyword>
<sequence>MQNQEDIHAELERLRTENAILKSEKKTVQNREISFKIGEKGGLSVYGLGRFPVTLYKEQWIRLLDKEKDIREYLKNNTDKLKSKE</sequence>
<feature type="coiled-coil region" evidence="1">
    <location>
        <begin position="4"/>
        <end position="31"/>
    </location>
</feature>
<comment type="caution">
    <text evidence="2">The sequence shown here is derived from an EMBL/GenBank/DDBJ whole genome shotgun (WGS) entry which is preliminary data.</text>
</comment>
<dbReference type="AlphaFoldDB" id="A0A833JAA5"/>
<dbReference type="EMBL" id="WFLN01000012">
    <property type="protein sequence ID" value="KAB8027434.1"/>
    <property type="molecule type" value="Genomic_DNA"/>
</dbReference>
<dbReference type="Proteomes" id="UP000442694">
    <property type="component" value="Unassembled WGS sequence"/>
</dbReference>
<keyword evidence="3" id="KW-1185">Reference proteome</keyword>
<evidence type="ECO:0000256" key="1">
    <source>
        <dbReference type="SAM" id="Coils"/>
    </source>
</evidence>
<proteinExistence type="predicted"/>
<accession>A0A833JAA5</accession>
<evidence type="ECO:0000313" key="3">
    <source>
        <dbReference type="Proteomes" id="UP000442694"/>
    </source>
</evidence>
<evidence type="ECO:0000313" key="2">
    <source>
        <dbReference type="EMBL" id="KAB8027434.1"/>
    </source>
</evidence>
<organism evidence="2 3">
    <name type="scientific">Fluviispira multicolorata</name>
    <dbReference type="NCBI Taxonomy" id="2654512"/>
    <lineage>
        <taxon>Bacteria</taxon>
        <taxon>Pseudomonadati</taxon>
        <taxon>Bdellovibrionota</taxon>
        <taxon>Oligoflexia</taxon>
        <taxon>Silvanigrellales</taxon>
        <taxon>Silvanigrellaceae</taxon>
        <taxon>Fluviispira</taxon>
    </lineage>
</organism>
<reference evidence="2 3" key="1">
    <citation type="submission" date="2019-10" db="EMBL/GenBank/DDBJ databases">
        <title>New genus of Silvanigrellaceae.</title>
        <authorList>
            <person name="Pitt A."/>
            <person name="Hahn M.W."/>
        </authorList>
    </citation>
    <scope>NUCLEOTIDE SEQUENCE [LARGE SCALE GENOMIC DNA]</scope>
    <source>
        <strain evidence="2 3">33A1-SZDP</strain>
    </source>
</reference>
<dbReference type="RefSeq" id="WP_152214104.1">
    <property type="nucleotide sequence ID" value="NZ_WFLN01000012.1"/>
</dbReference>
<protein>
    <submittedName>
        <fullName evidence="2">Uncharacterized protein</fullName>
    </submittedName>
</protein>
<gene>
    <name evidence="2" type="ORF">GCL57_14655</name>
</gene>